<evidence type="ECO:0000256" key="2">
    <source>
        <dbReference type="ARBA" id="ARBA00022490"/>
    </source>
</evidence>
<evidence type="ECO:0000313" key="6">
    <source>
        <dbReference type="EMBL" id="KAK9693660.1"/>
    </source>
</evidence>
<dbReference type="InterPro" id="IPR007581">
    <property type="entry name" value="Endonuclease-V"/>
</dbReference>
<evidence type="ECO:0000256" key="1">
    <source>
        <dbReference type="ARBA" id="ARBA00004496"/>
    </source>
</evidence>
<organism evidence="6 7">
    <name type="scientific">Basidiobolus ranarum</name>
    <dbReference type="NCBI Taxonomy" id="34480"/>
    <lineage>
        <taxon>Eukaryota</taxon>
        <taxon>Fungi</taxon>
        <taxon>Fungi incertae sedis</taxon>
        <taxon>Zoopagomycota</taxon>
        <taxon>Entomophthoromycotina</taxon>
        <taxon>Basidiobolomycetes</taxon>
        <taxon>Basidiobolales</taxon>
        <taxon>Basidiobolaceae</taxon>
        <taxon>Basidiobolus</taxon>
    </lineage>
</organism>
<dbReference type="Pfam" id="PF04493">
    <property type="entry name" value="Endonuclease_5"/>
    <property type="match status" value="1"/>
</dbReference>
<dbReference type="EMBL" id="JASJQH010008304">
    <property type="protein sequence ID" value="KAK9693660.1"/>
    <property type="molecule type" value="Genomic_DNA"/>
</dbReference>
<evidence type="ECO:0000313" key="7">
    <source>
        <dbReference type="Proteomes" id="UP001479436"/>
    </source>
</evidence>
<comment type="caution">
    <text evidence="6">The sequence shown here is derived from an EMBL/GenBank/DDBJ whole genome shotgun (WGS) entry which is preliminary data.</text>
</comment>
<dbReference type="Gene3D" id="3.30.2170.10">
    <property type="entry name" value="archaeoglobus fulgidus dsm 4304 superfamily"/>
    <property type="match status" value="1"/>
</dbReference>
<sequence length="129" mass="14708">MSATKITYSLPIPDETLKDLWKKEQIELRQKLVLTDDLSDIQLNFQGQVEGLRLVGGVDLSFPTDNDRLALAGLVILEYPSLKVIYEDFQEVEVDLPYIPGFLAFREVKVLLGLVQQLRLNRPELLPQV</sequence>
<evidence type="ECO:0000256" key="5">
    <source>
        <dbReference type="ARBA" id="ARBA00022801"/>
    </source>
</evidence>
<keyword evidence="3" id="KW-0540">Nuclease</keyword>
<protein>
    <submittedName>
        <fullName evidence="6">Uncharacterized protein</fullName>
    </submittedName>
</protein>
<accession>A0ABR2VQA7</accession>
<dbReference type="PANTHER" id="PTHR28511">
    <property type="entry name" value="ENDONUCLEASE V"/>
    <property type="match status" value="1"/>
</dbReference>
<keyword evidence="7" id="KW-1185">Reference proteome</keyword>
<dbReference type="PANTHER" id="PTHR28511:SF1">
    <property type="entry name" value="ENDONUCLEASE V"/>
    <property type="match status" value="1"/>
</dbReference>
<keyword evidence="2" id="KW-0963">Cytoplasm</keyword>
<evidence type="ECO:0000256" key="3">
    <source>
        <dbReference type="ARBA" id="ARBA00022722"/>
    </source>
</evidence>
<keyword evidence="4" id="KW-0255">Endonuclease</keyword>
<keyword evidence="5" id="KW-0378">Hydrolase</keyword>
<gene>
    <name evidence="6" type="ORF">K7432_013803</name>
</gene>
<reference evidence="6 7" key="1">
    <citation type="submission" date="2023-04" db="EMBL/GenBank/DDBJ databases">
        <title>Genome of Basidiobolus ranarum AG-B5.</title>
        <authorList>
            <person name="Stajich J.E."/>
            <person name="Carter-House D."/>
            <person name="Gryganskyi A."/>
        </authorList>
    </citation>
    <scope>NUCLEOTIDE SEQUENCE [LARGE SCALE GENOMIC DNA]</scope>
    <source>
        <strain evidence="6 7">AG-B5</strain>
    </source>
</reference>
<comment type="subcellular location">
    <subcellularLocation>
        <location evidence="1">Cytoplasm</location>
    </subcellularLocation>
</comment>
<name>A0ABR2VQA7_9FUNG</name>
<evidence type="ECO:0000256" key="4">
    <source>
        <dbReference type="ARBA" id="ARBA00022759"/>
    </source>
</evidence>
<dbReference type="Proteomes" id="UP001479436">
    <property type="component" value="Unassembled WGS sequence"/>
</dbReference>
<proteinExistence type="predicted"/>